<proteinExistence type="predicted"/>
<evidence type="ECO:0000313" key="1">
    <source>
        <dbReference type="EMBL" id="CAK9857843.1"/>
    </source>
</evidence>
<accession>A0ABP1A5Q3</accession>
<reference evidence="1 2" key="1">
    <citation type="submission" date="2024-03" db="EMBL/GenBank/DDBJ databases">
        <authorList>
            <consortium name="ELIXIR-Norway"/>
            <consortium name="Elixir Norway"/>
        </authorList>
    </citation>
    <scope>NUCLEOTIDE SEQUENCE [LARGE SCALE GENOMIC DNA]</scope>
</reference>
<gene>
    <name evidence="1" type="ORF">CSSPJE1EN2_LOCUS838</name>
</gene>
<dbReference type="Proteomes" id="UP001497522">
    <property type="component" value="Chromosome 1"/>
</dbReference>
<dbReference type="EMBL" id="OZ023702">
    <property type="protein sequence ID" value="CAK9857843.1"/>
    <property type="molecule type" value="Genomic_DNA"/>
</dbReference>
<evidence type="ECO:0000313" key="2">
    <source>
        <dbReference type="Proteomes" id="UP001497522"/>
    </source>
</evidence>
<name>A0ABP1A5Q3_9BRYO</name>
<organism evidence="1 2">
    <name type="scientific">Sphagnum jensenii</name>
    <dbReference type="NCBI Taxonomy" id="128206"/>
    <lineage>
        <taxon>Eukaryota</taxon>
        <taxon>Viridiplantae</taxon>
        <taxon>Streptophyta</taxon>
        <taxon>Embryophyta</taxon>
        <taxon>Bryophyta</taxon>
        <taxon>Sphagnophytina</taxon>
        <taxon>Sphagnopsida</taxon>
        <taxon>Sphagnales</taxon>
        <taxon>Sphagnaceae</taxon>
        <taxon>Sphagnum</taxon>
    </lineage>
</organism>
<keyword evidence="2" id="KW-1185">Reference proteome</keyword>
<sequence>MKLENPPGNRRGFDAKARGKEETCAAMAASIPGSCSCLRAPAGEDCDRIRRTMPSEDVDGKFGDSPVSSSPHTVTKKLLQIRSHFFL</sequence>
<protein>
    <submittedName>
        <fullName evidence="1">Uncharacterized protein</fullName>
    </submittedName>
</protein>